<dbReference type="Proteomes" id="UP001454036">
    <property type="component" value="Unassembled WGS sequence"/>
</dbReference>
<gene>
    <name evidence="2" type="ORF">LIER_25195</name>
</gene>
<dbReference type="EMBL" id="BAABME010007516">
    <property type="protein sequence ID" value="GAA0171075.1"/>
    <property type="molecule type" value="Genomic_DNA"/>
</dbReference>
<comment type="similarity">
    <text evidence="1">Belongs to the ARG7 family.</text>
</comment>
<keyword evidence="3" id="KW-1185">Reference proteome</keyword>
<organism evidence="2 3">
    <name type="scientific">Lithospermum erythrorhizon</name>
    <name type="common">Purple gromwell</name>
    <name type="synonym">Lithospermum officinale var. erythrorhizon</name>
    <dbReference type="NCBI Taxonomy" id="34254"/>
    <lineage>
        <taxon>Eukaryota</taxon>
        <taxon>Viridiplantae</taxon>
        <taxon>Streptophyta</taxon>
        <taxon>Embryophyta</taxon>
        <taxon>Tracheophyta</taxon>
        <taxon>Spermatophyta</taxon>
        <taxon>Magnoliopsida</taxon>
        <taxon>eudicotyledons</taxon>
        <taxon>Gunneridae</taxon>
        <taxon>Pentapetalae</taxon>
        <taxon>asterids</taxon>
        <taxon>lamiids</taxon>
        <taxon>Boraginales</taxon>
        <taxon>Boraginaceae</taxon>
        <taxon>Boraginoideae</taxon>
        <taxon>Lithospermeae</taxon>
        <taxon>Lithospermum</taxon>
    </lineage>
</organism>
<name>A0AAV3R599_LITER</name>
<dbReference type="AlphaFoldDB" id="A0AAV3R599"/>
<proteinExistence type="inferred from homology"/>
<dbReference type="Pfam" id="PF02519">
    <property type="entry name" value="Auxin_inducible"/>
    <property type="match status" value="1"/>
</dbReference>
<comment type="caution">
    <text evidence="2">The sequence shown here is derived from an EMBL/GenBank/DDBJ whole genome shotgun (WGS) entry which is preliminary data.</text>
</comment>
<evidence type="ECO:0000313" key="2">
    <source>
        <dbReference type="EMBL" id="GAA0171075.1"/>
    </source>
</evidence>
<evidence type="ECO:0000256" key="1">
    <source>
        <dbReference type="ARBA" id="ARBA00006974"/>
    </source>
</evidence>
<dbReference type="PANTHER" id="PTHR31929">
    <property type="entry name" value="SAUR-LIKE AUXIN-RESPONSIVE PROTEIN FAMILY-RELATED"/>
    <property type="match status" value="1"/>
</dbReference>
<evidence type="ECO:0000313" key="3">
    <source>
        <dbReference type="Proteomes" id="UP001454036"/>
    </source>
</evidence>
<reference evidence="2 3" key="1">
    <citation type="submission" date="2024-01" db="EMBL/GenBank/DDBJ databases">
        <title>The complete chloroplast genome sequence of Lithospermum erythrorhizon: insights into the phylogenetic relationship among Boraginaceae species and the maternal lineages of purple gromwells.</title>
        <authorList>
            <person name="Okada T."/>
            <person name="Watanabe K."/>
        </authorList>
    </citation>
    <scope>NUCLEOTIDE SEQUENCE [LARGE SCALE GENOMIC DNA]</scope>
</reference>
<sequence length="105" mass="11881">MGIIRLSGIAEAKEKLRRTLSPRKGIIFNHHNTSSDVPKGHLAVYVGETRRRFVVPISVLNHPLFQELLDMVVQEFGYNHPMGGLTIPCHEDYFFQLISSGLLHS</sequence>
<protein>
    <recommendedName>
        <fullName evidence="4">SAUR family protein</fullName>
    </recommendedName>
</protein>
<evidence type="ECO:0008006" key="4">
    <source>
        <dbReference type="Google" id="ProtNLM"/>
    </source>
</evidence>
<dbReference type="GO" id="GO:0009733">
    <property type="term" value="P:response to auxin"/>
    <property type="evidence" value="ECO:0007669"/>
    <property type="project" value="InterPro"/>
</dbReference>
<accession>A0AAV3R599</accession>
<dbReference type="InterPro" id="IPR003676">
    <property type="entry name" value="SAUR_fam"/>
</dbReference>